<dbReference type="EMBL" id="CP055900">
    <property type="protein sequence ID" value="QKX58112.1"/>
    <property type="molecule type" value="Genomic_DNA"/>
</dbReference>
<evidence type="ECO:0000256" key="4">
    <source>
        <dbReference type="ARBA" id="ARBA00004123"/>
    </source>
</evidence>
<dbReference type="Gene3D" id="3.60.21.10">
    <property type="match status" value="1"/>
</dbReference>
<dbReference type="SUPFAM" id="SSF56300">
    <property type="entry name" value="Metallo-dependent phosphatases"/>
    <property type="match status" value="1"/>
</dbReference>
<dbReference type="Proteomes" id="UP000509510">
    <property type="component" value="Chromosome III"/>
</dbReference>
<dbReference type="GO" id="GO:0008419">
    <property type="term" value="F:RNA lariat debranching enzyme activity"/>
    <property type="evidence" value="ECO:0007669"/>
    <property type="project" value="TreeGrafter"/>
</dbReference>
<dbReference type="RefSeq" id="XP_035344290.1">
    <property type="nucleotide sequence ID" value="XM_035488397.1"/>
</dbReference>
<evidence type="ECO:0000256" key="12">
    <source>
        <dbReference type="ARBA" id="ARBA00023242"/>
    </source>
</evidence>
<feature type="region of interest" description="Disordered" evidence="13">
    <location>
        <begin position="385"/>
        <end position="458"/>
    </location>
</feature>
<feature type="compositionally biased region" description="Acidic residues" evidence="13">
    <location>
        <begin position="404"/>
        <end position="413"/>
    </location>
</feature>
<dbReference type="InterPro" id="IPR004843">
    <property type="entry name" value="Calcineurin-like_PHP"/>
</dbReference>
<dbReference type="Pfam" id="PF00149">
    <property type="entry name" value="Metallophos"/>
    <property type="match status" value="1"/>
</dbReference>
<keyword evidence="7" id="KW-0479">Metal-binding</keyword>
<evidence type="ECO:0000256" key="3">
    <source>
        <dbReference type="ARBA" id="ARBA00001954"/>
    </source>
</evidence>
<dbReference type="PANTHER" id="PTHR12849">
    <property type="entry name" value="RNA LARIAT DEBRANCHING ENZYME"/>
    <property type="match status" value="1"/>
</dbReference>
<evidence type="ECO:0000256" key="6">
    <source>
        <dbReference type="ARBA" id="ARBA00022664"/>
    </source>
</evidence>
<evidence type="ECO:0000256" key="7">
    <source>
        <dbReference type="ARBA" id="ARBA00022723"/>
    </source>
</evidence>
<comment type="similarity">
    <text evidence="5">Belongs to the lariat debranching enzyme family.</text>
</comment>
<keyword evidence="16" id="KW-1185">Reference proteome</keyword>
<evidence type="ECO:0000256" key="5">
    <source>
        <dbReference type="ARBA" id="ARBA00006045"/>
    </source>
</evidence>
<dbReference type="InterPro" id="IPR029052">
    <property type="entry name" value="Metallo-depent_PP-like"/>
</dbReference>
<feature type="domain" description="Lariat debranching enzyme C-terminal" evidence="14">
    <location>
        <begin position="529"/>
        <end position="678"/>
    </location>
</feature>
<comment type="subcellular location">
    <subcellularLocation>
        <location evidence="4">Nucleus</location>
    </subcellularLocation>
</comment>
<dbReference type="KEGG" id="trg:TRUGW13939_05233"/>
<keyword evidence="6" id="KW-0507">mRNA processing</keyword>
<evidence type="ECO:0000256" key="13">
    <source>
        <dbReference type="SAM" id="MobiDB-lite"/>
    </source>
</evidence>
<dbReference type="Pfam" id="PF05011">
    <property type="entry name" value="DBR1"/>
    <property type="match status" value="1"/>
</dbReference>
<dbReference type="GO" id="GO:0005634">
    <property type="term" value="C:nucleus"/>
    <property type="evidence" value="ECO:0007669"/>
    <property type="project" value="UniProtKB-SubCell"/>
</dbReference>
<reference evidence="16" key="1">
    <citation type="submission" date="2020-06" db="EMBL/GenBank/DDBJ databases">
        <title>A chromosome-scale genome assembly of Talaromyces rugulosus W13939.</title>
        <authorList>
            <person name="Wang B."/>
            <person name="Guo L."/>
            <person name="Ye K."/>
            <person name="Wang L."/>
        </authorList>
    </citation>
    <scope>NUCLEOTIDE SEQUENCE [LARGE SCALE GENOMIC DNA]</scope>
    <source>
        <strain evidence="16">W13939</strain>
    </source>
</reference>
<evidence type="ECO:0000256" key="1">
    <source>
        <dbReference type="ARBA" id="ARBA00001936"/>
    </source>
</evidence>
<dbReference type="GO" id="GO:0046872">
    <property type="term" value="F:metal ion binding"/>
    <property type="evidence" value="ECO:0007669"/>
    <property type="project" value="UniProtKB-KW"/>
</dbReference>
<keyword evidence="9" id="KW-0862">Zinc</keyword>
<evidence type="ECO:0000256" key="2">
    <source>
        <dbReference type="ARBA" id="ARBA00001947"/>
    </source>
</evidence>
<name>A0A7H8QVM5_TALRU</name>
<dbReference type="GeneID" id="55992731"/>
<protein>
    <recommendedName>
        <fullName evidence="14">Lariat debranching enzyme C-terminal domain-containing protein</fullName>
    </recommendedName>
</protein>
<evidence type="ECO:0000259" key="14">
    <source>
        <dbReference type="SMART" id="SM01124"/>
    </source>
</evidence>
<keyword evidence="10" id="KW-0408">Iron</keyword>
<feature type="region of interest" description="Disordered" evidence="13">
    <location>
        <begin position="511"/>
        <end position="531"/>
    </location>
</feature>
<evidence type="ECO:0000256" key="10">
    <source>
        <dbReference type="ARBA" id="ARBA00023004"/>
    </source>
</evidence>
<organism evidence="15 16">
    <name type="scientific">Talaromyces rugulosus</name>
    <name type="common">Penicillium rugulosum</name>
    <dbReference type="NCBI Taxonomy" id="121627"/>
    <lineage>
        <taxon>Eukaryota</taxon>
        <taxon>Fungi</taxon>
        <taxon>Dikarya</taxon>
        <taxon>Ascomycota</taxon>
        <taxon>Pezizomycotina</taxon>
        <taxon>Eurotiomycetes</taxon>
        <taxon>Eurotiomycetidae</taxon>
        <taxon>Eurotiales</taxon>
        <taxon>Trichocomaceae</taxon>
        <taxon>Talaromyces</taxon>
        <taxon>Talaromyces sect. Islandici</taxon>
    </lineage>
</organism>
<evidence type="ECO:0000256" key="11">
    <source>
        <dbReference type="ARBA" id="ARBA00023211"/>
    </source>
</evidence>
<comment type="cofactor">
    <cofactor evidence="3">
        <name>Fe(2+)</name>
        <dbReference type="ChEBI" id="CHEBI:29033"/>
    </cofactor>
</comment>
<dbReference type="InterPro" id="IPR007708">
    <property type="entry name" value="DBR1_C"/>
</dbReference>
<evidence type="ECO:0000313" key="15">
    <source>
        <dbReference type="EMBL" id="QKX58112.1"/>
    </source>
</evidence>
<keyword evidence="12" id="KW-0539">Nucleus</keyword>
<comment type="cofactor">
    <cofactor evidence="1">
        <name>Mn(2+)</name>
        <dbReference type="ChEBI" id="CHEBI:29035"/>
    </cofactor>
</comment>
<dbReference type="SMART" id="SM01124">
    <property type="entry name" value="DBR1"/>
    <property type="match status" value="1"/>
</dbReference>
<keyword evidence="11" id="KW-0464">Manganese</keyword>
<feature type="compositionally biased region" description="Basic residues" evidence="13">
    <location>
        <begin position="706"/>
        <end position="725"/>
    </location>
</feature>
<gene>
    <name evidence="15" type="ORF">TRUGW13939_05233</name>
</gene>
<sequence length="736" mass="82025">MSQEEIHDTAKPGLRVALEGCGHGKLHDIYAKVAETAASKGWDSVDLLIIGGDFQSVRNANDLTGMSVPIKYREIGDFHEYYSGKRVAPYLTLFIGGNHEASNYLRELYYGGWVAPNIYYVGAANVLRFGPLRIAGLSGIWKGYDYRKPHFERLPYNSDDVKSIYHVREIDARKLLQVRTQVDVGLSHDWPREVEKFGDYNRLFRIKRGFREDSESGKLGNFAAKKILDRLRPRYWFSAHLHVRYSATIPHGEYVYQTNGQSTGTTNKRLQTSSPHGLDGAIVSIPSDVANGTNDKDHKIGGVPLAKKKSPPAPFLTQIKGFVPPKSTAEAHLAWGQFSKVAAEQDALDAKKFLENAPRPGETYSLDADFSQTWRKIKPGDLDRKVTNVQKAEETKSAVKNADEIDLDLDDDNSSANTPETEAEKGKAAIKNTDEIDLDDENSSANTPETEAEKGKAAIKNTDEVDLDLDSGSEGGANIEVKKNIVHIQNNTDQAEPSRDENEVSGDLREQLPEGFKRQRQQSASYGPLPDEISNKTTEFLALGKCKSEFACSEYLELFEIAPASEEGDAQGPYTLQYDKEWLAITRVFADSLALGDPGFQISPDLGDEVYKPKILAEEAWVQENIVDKGRMEVPQNFEITAPVYDPAVSINTTDMPPEYNNNQTAAFCELVGIENKFHLTPEEQERRRALVPRAARNFHGNNRYRIPRHGRHNQSGRGGGKRRGGYNGGSPRQFS</sequence>
<evidence type="ECO:0000313" key="16">
    <source>
        <dbReference type="Proteomes" id="UP000509510"/>
    </source>
</evidence>
<feature type="region of interest" description="Disordered" evidence="13">
    <location>
        <begin position="693"/>
        <end position="736"/>
    </location>
</feature>
<evidence type="ECO:0000256" key="8">
    <source>
        <dbReference type="ARBA" id="ARBA00022801"/>
    </source>
</evidence>
<comment type="cofactor">
    <cofactor evidence="2">
        <name>Zn(2+)</name>
        <dbReference type="ChEBI" id="CHEBI:29105"/>
    </cofactor>
</comment>
<accession>A0A7H8QVM5</accession>
<dbReference type="CDD" id="cd00844">
    <property type="entry name" value="MPP_Dbr1_N"/>
    <property type="match status" value="1"/>
</dbReference>
<feature type="compositionally biased region" description="Basic and acidic residues" evidence="13">
    <location>
        <begin position="385"/>
        <end position="403"/>
    </location>
</feature>
<dbReference type="PANTHER" id="PTHR12849:SF0">
    <property type="entry name" value="LARIAT DEBRANCHING ENZYME"/>
    <property type="match status" value="1"/>
</dbReference>
<proteinExistence type="inferred from homology"/>
<dbReference type="OrthoDB" id="407609at2759"/>
<keyword evidence="8" id="KW-0378">Hydrolase</keyword>
<dbReference type="AlphaFoldDB" id="A0A7H8QVM5"/>
<evidence type="ECO:0000256" key="9">
    <source>
        <dbReference type="ARBA" id="ARBA00022833"/>
    </source>
</evidence>
<dbReference type="GO" id="GO:0000398">
    <property type="term" value="P:mRNA splicing, via spliceosome"/>
    <property type="evidence" value="ECO:0007669"/>
    <property type="project" value="TreeGrafter"/>
</dbReference>
<dbReference type="InterPro" id="IPR041816">
    <property type="entry name" value="Dbr1_N"/>
</dbReference>